<accession>A0ABS2CUG3</accession>
<comment type="caution">
    <text evidence="1">The sequence shown here is derived from an EMBL/GenBank/DDBJ whole genome shotgun (WGS) entry which is preliminary data.</text>
</comment>
<gene>
    <name evidence="1" type="ORF">H9X54_000470</name>
</gene>
<sequence length="80" mass="8254">NYNVSYTVTAAAVIDGENVPYAGNTITVFSPVISLVKLAPTSCGVTLASLTSNISSTVGLNAISYTFRARLTSDNGPTPQ</sequence>
<feature type="non-terminal residue" evidence="1">
    <location>
        <position position="80"/>
    </location>
</feature>
<protein>
    <recommendedName>
        <fullName evidence="3">DUF11 domain-containing protein</fullName>
    </recommendedName>
</protein>
<organism evidence="1 2">
    <name type="scientific">Flavobacterium macrobrachii</name>
    <dbReference type="NCBI Taxonomy" id="591204"/>
    <lineage>
        <taxon>Bacteria</taxon>
        <taxon>Pseudomonadati</taxon>
        <taxon>Bacteroidota</taxon>
        <taxon>Flavobacteriia</taxon>
        <taxon>Flavobacteriales</taxon>
        <taxon>Flavobacteriaceae</taxon>
        <taxon>Flavobacterium</taxon>
    </lineage>
</organism>
<dbReference type="Proteomes" id="UP000759529">
    <property type="component" value="Unassembled WGS sequence"/>
</dbReference>
<evidence type="ECO:0000313" key="1">
    <source>
        <dbReference type="EMBL" id="MBM6497800.1"/>
    </source>
</evidence>
<name>A0ABS2CUG3_9FLAO</name>
<evidence type="ECO:0008006" key="3">
    <source>
        <dbReference type="Google" id="ProtNLM"/>
    </source>
</evidence>
<dbReference type="EMBL" id="JACSOD020000141">
    <property type="protein sequence ID" value="MBM6497800.1"/>
    <property type="molecule type" value="Genomic_DNA"/>
</dbReference>
<dbReference type="RefSeq" id="WP_204158459.1">
    <property type="nucleotide sequence ID" value="NZ_JACSOD020000141.1"/>
</dbReference>
<evidence type="ECO:0000313" key="2">
    <source>
        <dbReference type="Proteomes" id="UP000759529"/>
    </source>
</evidence>
<reference evidence="1 2" key="1">
    <citation type="submission" date="2021-02" db="EMBL/GenBank/DDBJ databases">
        <authorList>
            <person name="Jung H.S."/>
            <person name="Chun B.H."/>
            <person name="Jeon C.O."/>
        </authorList>
    </citation>
    <scope>NUCLEOTIDE SEQUENCE [LARGE SCALE GENOMIC DNA]</scope>
    <source>
        <strain evidence="1 2">LMG 25203</strain>
    </source>
</reference>
<proteinExistence type="predicted"/>
<feature type="non-terminal residue" evidence="1">
    <location>
        <position position="1"/>
    </location>
</feature>
<keyword evidence="2" id="KW-1185">Reference proteome</keyword>